<dbReference type="UniPathway" id="UPA00618">
    <property type="reaction ID" value="UER00672"/>
</dbReference>
<dbReference type="OMA" id="HKTDATN"/>
<evidence type="ECO:0000256" key="4">
    <source>
        <dbReference type="ARBA" id="ARBA00022679"/>
    </source>
</evidence>
<dbReference type="Pfam" id="PF02782">
    <property type="entry name" value="FGGY_C"/>
    <property type="match status" value="1"/>
</dbReference>
<dbReference type="Proteomes" id="UP000193685">
    <property type="component" value="Unassembled WGS sequence"/>
</dbReference>
<dbReference type="GO" id="GO:0019563">
    <property type="term" value="P:glycerol catabolic process"/>
    <property type="evidence" value="ECO:0007669"/>
    <property type="project" value="UniProtKB-UniPathway"/>
</dbReference>
<evidence type="ECO:0000256" key="1">
    <source>
        <dbReference type="ARBA" id="ARBA00005190"/>
    </source>
</evidence>
<dbReference type="EMBL" id="MCFI01000020">
    <property type="protein sequence ID" value="ORY77318.1"/>
    <property type="molecule type" value="Genomic_DNA"/>
</dbReference>
<dbReference type="GO" id="GO:0004370">
    <property type="term" value="F:glycerol kinase activity"/>
    <property type="evidence" value="ECO:0007669"/>
    <property type="project" value="UniProtKB-EC"/>
</dbReference>
<dbReference type="EC" id="2.7.1.30" evidence="3"/>
<dbReference type="InterPro" id="IPR000577">
    <property type="entry name" value="Carb_kinase_FGGY"/>
</dbReference>
<dbReference type="PANTHER" id="PTHR10196">
    <property type="entry name" value="SUGAR KINASE"/>
    <property type="match status" value="1"/>
</dbReference>
<proteinExistence type="inferred from homology"/>
<accession>A0A1Y2F0B2</accession>
<dbReference type="SUPFAM" id="SSF53067">
    <property type="entry name" value="Actin-like ATPase domain"/>
    <property type="match status" value="2"/>
</dbReference>
<dbReference type="FunFam" id="3.30.420.40:FF:000085">
    <property type="entry name" value="Glycerol kinase 2"/>
    <property type="match status" value="1"/>
</dbReference>
<keyword evidence="4 10" id="KW-0808">Transferase</keyword>
<dbReference type="FunFam" id="3.30.420.40:FF:000086">
    <property type="entry name" value="Glycerol kinase"/>
    <property type="match status" value="1"/>
</dbReference>
<dbReference type="InterPro" id="IPR018485">
    <property type="entry name" value="FGGY_C"/>
</dbReference>
<keyword evidence="5" id="KW-0547">Nucleotide-binding</keyword>
<dbReference type="InterPro" id="IPR005999">
    <property type="entry name" value="Glycerol_kin"/>
</dbReference>
<organism evidence="13 14">
    <name type="scientific">Protomyces lactucae-debilis</name>
    <dbReference type="NCBI Taxonomy" id="2754530"/>
    <lineage>
        <taxon>Eukaryota</taxon>
        <taxon>Fungi</taxon>
        <taxon>Dikarya</taxon>
        <taxon>Ascomycota</taxon>
        <taxon>Taphrinomycotina</taxon>
        <taxon>Taphrinomycetes</taxon>
        <taxon>Taphrinales</taxon>
        <taxon>Protomycetaceae</taxon>
        <taxon>Protomyces</taxon>
    </lineage>
</organism>
<feature type="domain" description="Carbohydrate kinase FGGY N-terminal" evidence="11">
    <location>
        <begin position="12"/>
        <end position="263"/>
    </location>
</feature>
<evidence type="ECO:0000313" key="14">
    <source>
        <dbReference type="Proteomes" id="UP000193685"/>
    </source>
</evidence>
<dbReference type="NCBIfam" id="NF000756">
    <property type="entry name" value="PRK00047.1"/>
    <property type="match status" value="1"/>
</dbReference>
<evidence type="ECO:0000256" key="7">
    <source>
        <dbReference type="ARBA" id="ARBA00022798"/>
    </source>
</evidence>
<keyword evidence="6 10" id="KW-0418">Kinase</keyword>
<dbReference type="Pfam" id="PF00370">
    <property type="entry name" value="FGGY_N"/>
    <property type="match status" value="1"/>
</dbReference>
<reference evidence="13 14" key="1">
    <citation type="submission" date="2016-07" db="EMBL/GenBank/DDBJ databases">
        <title>Pervasive Adenine N6-methylation of Active Genes in Fungi.</title>
        <authorList>
            <consortium name="DOE Joint Genome Institute"/>
            <person name="Mondo S.J."/>
            <person name="Dannebaum R.O."/>
            <person name="Kuo R.C."/>
            <person name="Labutti K."/>
            <person name="Haridas S."/>
            <person name="Kuo A."/>
            <person name="Salamov A."/>
            <person name="Ahrendt S.R."/>
            <person name="Lipzen A."/>
            <person name="Sullivan W."/>
            <person name="Andreopoulos W.B."/>
            <person name="Clum A."/>
            <person name="Lindquist E."/>
            <person name="Daum C."/>
            <person name="Ramamoorthy G.K."/>
            <person name="Gryganskyi A."/>
            <person name="Culley D."/>
            <person name="Magnuson J.K."/>
            <person name="James T.Y."/>
            <person name="O'Malley M.A."/>
            <person name="Stajich J.E."/>
            <person name="Spatafora J.W."/>
            <person name="Visel A."/>
            <person name="Grigoriev I.V."/>
        </authorList>
    </citation>
    <scope>NUCLEOTIDE SEQUENCE [LARGE SCALE GENOMIC DNA]</scope>
    <source>
        <strain evidence="13 14">12-1054</strain>
    </source>
</reference>
<protein>
    <recommendedName>
        <fullName evidence="3">glycerol kinase</fullName>
        <ecNumber evidence="3">2.7.1.30</ecNumber>
    </recommendedName>
    <alternativeName>
        <fullName evidence="9">ATP:glycerol 3-phosphotransferase</fullName>
    </alternativeName>
</protein>
<dbReference type="AlphaFoldDB" id="A0A1Y2F0B2"/>
<keyword evidence="14" id="KW-1185">Reference proteome</keyword>
<dbReference type="NCBIfam" id="TIGR01311">
    <property type="entry name" value="glycerol_kin"/>
    <property type="match status" value="1"/>
</dbReference>
<evidence type="ECO:0000259" key="11">
    <source>
        <dbReference type="Pfam" id="PF00370"/>
    </source>
</evidence>
<sequence length="524" mass="57377">MYRSTMDKEAFIGSIDQGTTSTRFLIFNVQGGIEASHQMEHKQIYPHPSWVEHDPKEILDNIMTCIERGVSQFVQKGYRASQIKAIGLTNQRETTVVWDKSTGKHLTNAIVWSDARTTKTVEKLNKRKGADQVHAKCGLPLSTYFAAVKLTWMLEHLPVVRECREAGNLCFGTIDSWVLYNLTGGINGGLHITDASNASRTMLCNIKTLNYDESLVKDFWQFEGIHLPEVVSSSEIYGEIPAGPLKGIPVAGILGDQSAALVGQLCFEEGTAKSTYGTGSFLLMNTGEEPVISKNGLLTTVGYQFGRDAKPVYALEGSIAVAGSAIKWTRDQLGLISDAAEIGELASQVKDTGGVVFVTAFSGLFAPYWRDDARGTILGLTAYSTKQHIARATIEATCFQTKAILDAMSQDSGKALAALRVDGGMTNSDVIMQIQADIIGISVERPQMRESTALGSAIAAGLAVGIYKSIDELKNVNQLGMTEFVPKNDEKDRAKRYKLWNKAVERAVGWLNDDDEEEEEERQK</sequence>
<dbReference type="GO" id="GO:0006641">
    <property type="term" value="P:triglyceride metabolic process"/>
    <property type="evidence" value="ECO:0007669"/>
    <property type="project" value="TreeGrafter"/>
</dbReference>
<dbReference type="GO" id="GO:0005739">
    <property type="term" value="C:mitochondrion"/>
    <property type="evidence" value="ECO:0007669"/>
    <property type="project" value="TreeGrafter"/>
</dbReference>
<comment type="similarity">
    <text evidence="2 10">Belongs to the FGGY kinase family.</text>
</comment>
<evidence type="ECO:0000256" key="2">
    <source>
        <dbReference type="ARBA" id="ARBA00009156"/>
    </source>
</evidence>
<dbReference type="PIRSF" id="PIRSF000538">
    <property type="entry name" value="GlpK"/>
    <property type="match status" value="1"/>
</dbReference>
<dbReference type="GO" id="GO:0046167">
    <property type="term" value="P:glycerol-3-phosphate biosynthetic process"/>
    <property type="evidence" value="ECO:0007669"/>
    <property type="project" value="TreeGrafter"/>
</dbReference>
<dbReference type="RefSeq" id="XP_040722939.1">
    <property type="nucleotide sequence ID" value="XM_040866099.1"/>
</dbReference>
<feature type="domain" description="Carbohydrate kinase FGGY C-terminal" evidence="12">
    <location>
        <begin position="273"/>
        <end position="463"/>
    </location>
</feature>
<dbReference type="InterPro" id="IPR043129">
    <property type="entry name" value="ATPase_NBD"/>
</dbReference>
<evidence type="ECO:0000256" key="9">
    <source>
        <dbReference type="ARBA" id="ARBA00043149"/>
    </source>
</evidence>
<comment type="pathway">
    <text evidence="1">Polyol metabolism; glycerol degradation via glycerol kinase pathway; sn-glycerol 3-phosphate from glycerol: step 1/1.</text>
</comment>
<evidence type="ECO:0000259" key="12">
    <source>
        <dbReference type="Pfam" id="PF02782"/>
    </source>
</evidence>
<evidence type="ECO:0000256" key="10">
    <source>
        <dbReference type="RuleBase" id="RU003733"/>
    </source>
</evidence>
<dbReference type="OrthoDB" id="5422795at2759"/>
<evidence type="ECO:0000256" key="8">
    <source>
        <dbReference type="ARBA" id="ARBA00022840"/>
    </source>
</evidence>
<evidence type="ECO:0000256" key="6">
    <source>
        <dbReference type="ARBA" id="ARBA00022777"/>
    </source>
</evidence>
<name>A0A1Y2F0B2_PROLT</name>
<dbReference type="InterPro" id="IPR018484">
    <property type="entry name" value="FGGY_N"/>
</dbReference>
<dbReference type="InterPro" id="IPR042018">
    <property type="entry name" value="GK1-3_metazoan-type"/>
</dbReference>
<dbReference type="InterPro" id="IPR018483">
    <property type="entry name" value="Carb_kinase_FGGY_CS"/>
</dbReference>
<dbReference type="GeneID" id="63782698"/>
<comment type="caution">
    <text evidence="13">The sequence shown here is derived from an EMBL/GenBank/DDBJ whole genome shotgun (WGS) entry which is preliminary data.</text>
</comment>
<evidence type="ECO:0000256" key="3">
    <source>
        <dbReference type="ARBA" id="ARBA00012099"/>
    </source>
</evidence>
<dbReference type="GO" id="GO:0005524">
    <property type="term" value="F:ATP binding"/>
    <property type="evidence" value="ECO:0007669"/>
    <property type="project" value="UniProtKB-KW"/>
</dbReference>
<dbReference type="Gene3D" id="3.30.420.40">
    <property type="match status" value="2"/>
</dbReference>
<dbReference type="STRING" id="56484.A0A1Y2F0B2"/>
<evidence type="ECO:0000313" key="13">
    <source>
        <dbReference type="EMBL" id="ORY77318.1"/>
    </source>
</evidence>
<dbReference type="PROSITE" id="PS00445">
    <property type="entry name" value="FGGY_KINASES_2"/>
    <property type="match status" value="1"/>
</dbReference>
<keyword evidence="8" id="KW-0067">ATP-binding</keyword>
<evidence type="ECO:0000256" key="5">
    <source>
        <dbReference type="ARBA" id="ARBA00022741"/>
    </source>
</evidence>
<keyword evidence="7" id="KW-0319">Glycerol metabolism</keyword>
<dbReference type="PANTHER" id="PTHR10196:SF69">
    <property type="entry name" value="GLYCEROL KINASE"/>
    <property type="match status" value="1"/>
</dbReference>
<gene>
    <name evidence="13" type="ORF">BCR37DRAFT_148090</name>
</gene>
<dbReference type="CDD" id="cd07792">
    <property type="entry name" value="ASKHA_NBD_FGGY_GK1-3-like"/>
    <property type="match status" value="1"/>
</dbReference>